<dbReference type="EMBL" id="BK015676">
    <property type="protein sequence ID" value="DAE19509.1"/>
    <property type="molecule type" value="Genomic_DNA"/>
</dbReference>
<proteinExistence type="predicted"/>
<evidence type="ECO:0000313" key="1">
    <source>
        <dbReference type="EMBL" id="DAE19509.1"/>
    </source>
</evidence>
<reference evidence="1" key="1">
    <citation type="journal article" date="2021" name="Proc. Natl. Acad. Sci. U.S.A.">
        <title>A Catalog of Tens of Thousands of Viruses from Human Metagenomes Reveals Hidden Associations with Chronic Diseases.</title>
        <authorList>
            <person name="Tisza M.J."/>
            <person name="Buck C.B."/>
        </authorList>
    </citation>
    <scope>NUCLEOTIDE SEQUENCE</scope>
    <source>
        <strain evidence="1">Ctitt1</strain>
    </source>
</reference>
<sequence length="65" mass="7606">MTRTSAPAVITRVFDIWEIKKNEQYLIDAEVFIDGFYRNEQITRSTRYQAIRVLPGDNIDLRGAE</sequence>
<protein>
    <submittedName>
        <fullName evidence="1">Uncharacterized protein</fullName>
    </submittedName>
</protein>
<accession>A0A8S5QL42</accession>
<name>A0A8S5QL42_9CAUD</name>
<organism evidence="1">
    <name type="scientific">Myoviridae sp. ctitt1</name>
    <dbReference type="NCBI Taxonomy" id="2825157"/>
    <lineage>
        <taxon>Viruses</taxon>
        <taxon>Duplodnaviria</taxon>
        <taxon>Heunggongvirae</taxon>
        <taxon>Uroviricota</taxon>
        <taxon>Caudoviricetes</taxon>
    </lineage>
</organism>